<reference evidence="1" key="1">
    <citation type="journal article" date="2019" name="Environ. Microbiol.">
        <title>Fungal ecological strategies reflected in gene transcription - a case study of two litter decomposers.</title>
        <authorList>
            <person name="Barbi F."/>
            <person name="Kohler A."/>
            <person name="Barry K."/>
            <person name="Baskaran P."/>
            <person name="Daum C."/>
            <person name="Fauchery L."/>
            <person name="Ihrmark K."/>
            <person name="Kuo A."/>
            <person name="LaButti K."/>
            <person name="Lipzen A."/>
            <person name="Morin E."/>
            <person name="Grigoriev I.V."/>
            <person name="Henrissat B."/>
            <person name="Lindahl B."/>
            <person name="Martin F."/>
        </authorList>
    </citation>
    <scope>NUCLEOTIDE SEQUENCE</scope>
    <source>
        <strain evidence="1">JB14</strain>
    </source>
</reference>
<proteinExistence type="predicted"/>
<dbReference type="Proteomes" id="UP000799118">
    <property type="component" value="Unassembled WGS sequence"/>
</dbReference>
<dbReference type="OrthoDB" id="3003360at2759"/>
<dbReference type="AlphaFoldDB" id="A0A6A4GRL0"/>
<keyword evidence="2" id="KW-1185">Reference proteome</keyword>
<evidence type="ECO:0000313" key="1">
    <source>
        <dbReference type="EMBL" id="KAE9388391.1"/>
    </source>
</evidence>
<organism evidence="1 2">
    <name type="scientific">Gymnopus androsaceus JB14</name>
    <dbReference type="NCBI Taxonomy" id="1447944"/>
    <lineage>
        <taxon>Eukaryota</taxon>
        <taxon>Fungi</taxon>
        <taxon>Dikarya</taxon>
        <taxon>Basidiomycota</taxon>
        <taxon>Agaricomycotina</taxon>
        <taxon>Agaricomycetes</taxon>
        <taxon>Agaricomycetidae</taxon>
        <taxon>Agaricales</taxon>
        <taxon>Marasmiineae</taxon>
        <taxon>Omphalotaceae</taxon>
        <taxon>Gymnopus</taxon>
    </lineage>
</organism>
<gene>
    <name evidence="1" type="ORF">BT96DRAFT_436296</name>
</gene>
<evidence type="ECO:0000313" key="2">
    <source>
        <dbReference type="Proteomes" id="UP000799118"/>
    </source>
</evidence>
<sequence length="277" mass="31669">MAFNKKGEDWQADNDDDGYHYIKQNVSVDITDDIYMYCTGASPTDTKFKEHNGAVYVICVARGQCRRADNADARWYGPDGGDGTSEACYWFMDYLKWELCGDEFLKNYLQLPTSYDTKEGTHTNYSIAFSETFNLFKDNGNTTFSLNANYQQTFSLDQFSQTSTCNEGLYYMGFSVDYNNLYDRAADPEYKKDSWKDVFDKTKDKHTVKSLPQDNIPVHGLSVFKSEELKKVKFYLTSEFGYVGFRSDTAWSKMPTGNSVLPPAILPLLISTSHLLE</sequence>
<dbReference type="EMBL" id="ML769746">
    <property type="protein sequence ID" value="KAE9388391.1"/>
    <property type="molecule type" value="Genomic_DNA"/>
</dbReference>
<name>A0A6A4GRL0_9AGAR</name>
<protein>
    <submittedName>
        <fullName evidence="1">Uncharacterized protein</fullName>
    </submittedName>
</protein>
<accession>A0A6A4GRL0</accession>